<evidence type="ECO:0000259" key="2">
    <source>
        <dbReference type="Pfam" id="PF09990"/>
    </source>
</evidence>
<evidence type="ECO:0000313" key="3">
    <source>
        <dbReference type="EMBL" id="MDX8486064.1"/>
    </source>
</evidence>
<name>A0ABU4YGK4_9HYPH</name>
<feature type="transmembrane region" description="Helical" evidence="1">
    <location>
        <begin position="12"/>
        <end position="30"/>
    </location>
</feature>
<feature type="transmembrane region" description="Helical" evidence="1">
    <location>
        <begin position="87"/>
        <end position="105"/>
    </location>
</feature>
<comment type="caution">
    <text evidence="3">The sequence shown here is derived from an EMBL/GenBank/DDBJ whole genome shotgun (WGS) entry which is preliminary data.</text>
</comment>
<accession>A0ABU4YGK4</accession>
<dbReference type="InterPro" id="IPR019251">
    <property type="entry name" value="DUF2231_TM"/>
</dbReference>
<feature type="domain" description="DUF2231" evidence="2">
    <location>
        <begin position="7"/>
        <end position="149"/>
    </location>
</feature>
<keyword evidence="1" id="KW-0472">Membrane</keyword>
<keyword evidence="1" id="KW-1133">Transmembrane helix</keyword>
<dbReference type="Proteomes" id="UP001280156">
    <property type="component" value="Unassembled WGS sequence"/>
</dbReference>
<feature type="transmembrane region" description="Helical" evidence="1">
    <location>
        <begin position="112"/>
        <end position="136"/>
    </location>
</feature>
<dbReference type="Pfam" id="PF09990">
    <property type="entry name" value="DUF2231"/>
    <property type="match status" value="1"/>
</dbReference>
<protein>
    <submittedName>
        <fullName evidence="3">DUF2231 domain-containing protein</fullName>
    </submittedName>
</protein>
<keyword evidence="4" id="KW-1185">Reference proteome</keyword>
<reference evidence="3 4" key="1">
    <citation type="submission" date="2023-08" db="EMBL/GenBank/DDBJ databases">
        <title>Implementing the SeqCode for naming new Mesorhizobium species isolated from Vachellia karroo root nodules.</title>
        <authorList>
            <person name="Van Lill M."/>
        </authorList>
    </citation>
    <scope>NUCLEOTIDE SEQUENCE [LARGE SCALE GENOMIC DNA]</scope>
    <source>
        <strain evidence="3 4">VK2B</strain>
    </source>
</reference>
<organism evidence="3 4">
    <name type="scientific">Mesorhizobium humile</name>
    <dbReference type="NCBI Taxonomy" id="3072313"/>
    <lineage>
        <taxon>Bacteria</taxon>
        <taxon>Pseudomonadati</taxon>
        <taxon>Pseudomonadota</taxon>
        <taxon>Alphaproteobacteria</taxon>
        <taxon>Hyphomicrobiales</taxon>
        <taxon>Phyllobacteriaceae</taxon>
        <taxon>Mesorhizobium</taxon>
    </lineage>
</organism>
<dbReference type="RefSeq" id="WP_320297231.1">
    <property type="nucleotide sequence ID" value="NZ_JAVIIU010000009.1"/>
</dbReference>
<dbReference type="EMBL" id="JAVIIV010000007">
    <property type="protein sequence ID" value="MDX8486064.1"/>
    <property type="molecule type" value="Genomic_DNA"/>
</dbReference>
<evidence type="ECO:0000313" key="4">
    <source>
        <dbReference type="Proteomes" id="UP001280156"/>
    </source>
</evidence>
<keyword evidence="1" id="KW-0812">Transmembrane</keyword>
<proteinExistence type="predicted"/>
<feature type="transmembrane region" description="Helical" evidence="1">
    <location>
        <begin position="42"/>
        <end position="67"/>
    </location>
</feature>
<gene>
    <name evidence="3" type="ORF">RFM52_12735</name>
</gene>
<sequence>MPAIQHVHPILVHFPIVLIYTLVIIDLAALGGRNAITMRSGVGTISTFVAVAAGLFAIATWLFGGMALDYAEAAGFSSEIAEMHESLGTISAFTFLTWGVIRLALWARNRELGTLALAIPAVEIAGAALVTITGYYGGQLVYDLGVNVTKTAIGG</sequence>
<evidence type="ECO:0000256" key="1">
    <source>
        <dbReference type="SAM" id="Phobius"/>
    </source>
</evidence>